<organism evidence="2 3">
    <name type="scientific">Nephila pilipes</name>
    <name type="common">Giant wood spider</name>
    <name type="synonym">Nephila maculata</name>
    <dbReference type="NCBI Taxonomy" id="299642"/>
    <lineage>
        <taxon>Eukaryota</taxon>
        <taxon>Metazoa</taxon>
        <taxon>Ecdysozoa</taxon>
        <taxon>Arthropoda</taxon>
        <taxon>Chelicerata</taxon>
        <taxon>Arachnida</taxon>
        <taxon>Araneae</taxon>
        <taxon>Araneomorphae</taxon>
        <taxon>Entelegynae</taxon>
        <taxon>Araneoidea</taxon>
        <taxon>Nephilidae</taxon>
        <taxon>Nephila</taxon>
    </lineage>
</organism>
<protein>
    <submittedName>
        <fullName evidence="2">Uncharacterized protein</fullName>
    </submittedName>
</protein>
<dbReference type="EMBL" id="BMAW01048261">
    <property type="protein sequence ID" value="GFS65026.1"/>
    <property type="molecule type" value="Genomic_DNA"/>
</dbReference>
<evidence type="ECO:0000313" key="2">
    <source>
        <dbReference type="EMBL" id="GFS65026.1"/>
    </source>
</evidence>
<reference evidence="2" key="1">
    <citation type="submission" date="2020-08" db="EMBL/GenBank/DDBJ databases">
        <title>Multicomponent nature underlies the extraordinary mechanical properties of spider dragline silk.</title>
        <authorList>
            <person name="Kono N."/>
            <person name="Nakamura H."/>
            <person name="Mori M."/>
            <person name="Yoshida Y."/>
            <person name="Ohtoshi R."/>
            <person name="Malay A.D."/>
            <person name="Moran D.A.P."/>
            <person name="Tomita M."/>
            <person name="Numata K."/>
            <person name="Arakawa K."/>
        </authorList>
    </citation>
    <scope>NUCLEOTIDE SEQUENCE</scope>
</reference>
<proteinExistence type="predicted"/>
<accession>A0A8X6MM19</accession>
<feature type="compositionally biased region" description="Polar residues" evidence="1">
    <location>
        <begin position="19"/>
        <end position="28"/>
    </location>
</feature>
<keyword evidence="3" id="KW-1185">Reference proteome</keyword>
<comment type="caution">
    <text evidence="2">The sequence shown here is derived from an EMBL/GenBank/DDBJ whole genome shotgun (WGS) entry which is preliminary data.</text>
</comment>
<sequence length="93" mass="10185">MEPKNKRPMPSPAAKPISGYTSSSVETPWSLETSTKMVRRVTNTYTTTLWVNIITKNMGSKNTLNPDKADVNSAAFLSEISDDSEKGSSSKPF</sequence>
<feature type="region of interest" description="Disordered" evidence="1">
    <location>
        <begin position="1"/>
        <end position="28"/>
    </location>
</feature>
<gene>
    <name evidence="2" type="ORF">NPIL_260001</name>
</gene>
<dbReference type="AlphaFoldDB" id="A0A8X6MM19"/>
<dbReference type="Proteomes" id="UP000887013">
    <property type="component" value="Unassembled WGS sequence"/>
</dbReference>
<name>A0A8X6MM19_NEPPI</name>
<evidence type="ECO:0000256" key="1">
    <source>
        <dbReference type="SAM" id="MobiDB-lite"/>
    </source>
</evidence>
<evidence type="ECO:0000313" key="3">
    <source>
        <dbReference type="Proteomes" id="UP000887013"/>
    </source>
</evidence>